<dbReference type="PANTHER" id="PTHR30055:SF220">
    <property type="entry name" value="TETR-FAMILY REGULATORY PROTEIN"/>
    <property type="match status" value="1"/>
</dbReference>
<accession>A0A918DQN1</accession>
<reference evidence="6 7" key="1">
    <citation type="journal article" date="2014" name="Int. J. Syst. Evol. Microbiol.">
        <title>Complete genome sequence of Corynebacterium casei LMG S-19264T (=DSM 44701T), isolated from a smear-ripened cheese.</title>
        <authorList>
            <consortium name="US DOE Joint Genome Institute (JGI-PGF)"/>
            <person name="Walter F."/>
            <person name="Albersmeier A."/>
            <person name="Kalinowski J."/>
            <person name="Ruckert C."/>
        </authorList>
    </citation>
    <scope>NUCLEOTIDE SEQUENCE [LARGE SCALE GENOMIC DNA]</scope>
    <source>
        <strain evidence="6 7">CGMCC 1.7286</strain>
    </source>
</reference>
<comment type="caution">
    <text evidence="6">The sequence shown here is derived from an EMBL/GenBank/DDBJ whole genome shotgun (WGS) entry which is preliminary data.</text>
</comment>
<gene>
    <name evidence="6" type="ORF">GCM10011348_11870</name>
</gene>
<dbReference type="InterPro" id="IPR009057">
    <property type="entry name" value="Homeodomain-like_sf"/>
</dbReference>
<keyword evidence="7" id="KW-1185">Reference proteome</keyword>
<dbReference type="Pfam" id="PF00440">
    <property type="entry name" value="TetR_N"/>
    <property type="match status" value="1"/>
</dbReference>
<feature type="domain" description="HTH tetR-type" evidence="5">
    <location>
        <begin position="11"/>
        <end position="71"/>
    </location>
</feature>
<dbReference type="SUPFAM" id="SSF46689">
    <property type="entry name" value="Homeodomain-like"/>
    <property type="match status" value="1"/>
</dbReference>
<dbReference type="RefSeq" id="WP_188859451.1">
    <property type="nucleotide sequence ID" value="NZ_BMLT01000003.1"/>
</dbReference>
<dbReference type="InterPro" id="IPR001647">
    <property type="entry name" value="HTH_TetR"/>
</dbReference>
<dbReference type="Proteomes" id="UP000599578">
    <property type="component" value="Unassembled WGS sequence"/>
</dbReference>
<organism evidence="6 7">
    <name type="scientific">Marinobacterium nitratireducens</name>
    <dbReference type="NCBI Taxonomy" id="518897"/>
    <lineage>
        <taxon>Bacteria</taxon>
        <taxon>Pseudomonadati</taxon>
        <taxon>Pseudomonadota</taxon>
        <taxon>Gammaproteobacteria</taxon>
        <taxon>Oceanospirillales</taxon>
        <taxon>Oceanospirillaceae</taxon>
        <taxon>Marinobacterium</taxon>
    </lineage>
</organism>
<dbReference type="GO" id="GO:0000976">
    <property type="term" value="F:transcription cis-regulatory region binding"/>
    <property type="evidence" value="ECO:0007669"/>
    <property type="project" value="TreeGrafter"/>
</dbReference>
<name>A0A918DQN1_9GAMM</name>
<keyword evidence="2 4" id="KW-0238">DNA-binding</keyword>
<dbReference type="InterPro" id="IPR036271">
    <property type="entry name" value="Tet_transcr_reg_TetR-rel_C_sf"/>
</dbReference>
<evidence type="ECO:0000259" key="5">
    <source>
        <dbReference type="PROSITE" id="PS50977"/>
    </source>
</evidence>
<dbReference type="PROSITE" id="PS50977">
    <property type="entry name" value="HTH_TETR_2"/>
    <property type="match status" value="1"/>
</dbReference>
<evidence type="ECO:0000313" key="6">
    <source>
        <dbReference type="EMBL" id="GGO78902.1"/>
    </source>
</evidence>
<evidence type="ECO:0000313" key="7">
    <source>
        <dbReference type="Proteomes" id="UP000599578"/>
    </source>
</evidence>
<feature type="DNA-binding region" description="H-T-H motif" evidence="4">
    <location>
        <begin position="34"/>
        <end position="53"/>
    </location>
</feature>
<evidence type="ECO:0000256" key="4">
    <source>
        <dbReference type="PROSITE-ProRule" id="PRU00335"/>
    </source>
</evidence>
<keyword evidence="1" id="KW-0805">Transcription regulation</keyword>
<dbReference type="SUPFAM" id="SSF48498">
    <property type="entry name" value="Tetracyclin repressor-like, C-terminal domain"/>
    <property type="match status" value="1"/>
</dbReference>
<evidence type="ECO:0000256" key="3">
    <source>
        <dbReference type="ARBA" id="ARBA00023163"/>
    </source>
</evidence>
<dbReference type="InterPro" id="IPR025996">
    <property type="entry name" value="MT1864/Rv1816-like_C"/>
</dbReference>
<sequence length="206" mass="22998">MNQSKSSYHHGDLRSSLLAAATAMITEGGIEALSMRKLADRVGVSRTAPYHHFADKQELLSAIAETGFHHYEAGVNRLLAEQSDPGRQVSGFIEHYVNFALEQPQAYNLMFGQSVWKSGEPSESLKTEAYRVFRQHVRTVESWQAADVMPSNVDTLRLAQISWATLHGLSRLILDGIYVDRRNLGPLLRLAESMFRQSIEAAGEPD</sequence>
<keyword evidence="3" id="KW-0804">Transcription</keyword>
<dbReference type="EMBL" id="BMLT01000003">
    <property type="protein sequence ID" value="GGO78902.1"/>
    <property type="molecule type" value="Genomic_DNA"/>
</dbReference>
<dbReference type="GO" id="GO:0003700">
    <property type="term" value="F:DNA-binding transcription factor activity"/>
    <property type="evidence" value="ECO:0007669"/>
    <property type="project" value="TreeGrafter"/>
</dbReference>
<dbReference type="AlphaFoldDB" id="A0A918DQN1"/>
<dbReference type="PANTHER" id="PTHR30055">
    <property type="entry name" value="HTH-TYPE TRANSCRIPTIONAL REGULATOR RUTR"/>
    <property type="match status" value="1"/>
</dbReference>
<dbReference type="Pfam" id="PF13305">
    <property type="entry name" value="TetR_C_33"/>
    <property type="match status" value="1"/>
</dbReference>
<evidence type="ECO:0000256" key="1">
    <source>
        <dbReference type="ARBA" id="ARBA00023015"/>
    </source>
</evidence>
<dbReference type="PRINTS" id="PR00455">
    <property type="entry name" value="HTHTETR"/>
</dbReference>
<evidence type="ECO:0000256" key="2">
    <source>
        <dbReference type="ARBA" id="ARBA00023125"/>
    </source>
</evidence>
<protein>
    <submittedName>
        <fullName evidence="6">TetR family transcriptional regulator</fullName>
    </submittedName>
</protein>
<dbReference type="Gene3D" id="1.10.357.10">
    <property type="entry name" value="Tetracycline Repressor, domain 2"/>
    <property type="match status" value="1"/>
</dbReference>
<proteinExistence type="predicted"/>
<dbReference type="InterPro" id="IPR050109">
    <property type="entry name" value="HTH-type_TetR-like_transc_reg"/>
</dbReference>